<evidence type="ECO:0000313" key="1">
    <source>
        <dbReference type="EMBL" id="KZS08121.1"/>
    </source>
</evidence>
<dbReference type="Proteomes" id="UP000076858">
    <property type="component" value="Unassembled WGS sequence"/>
</dbReference>
<organism evidence="1 2">
    <name type="scientific">Daphnia magna</name>
    <dbReference type="NCBI Taxonomy" id="35525"/>
    <lineage>
        <taxon>Eukaryota</taxon>
        <taxon>Metazoa</taxon>
        <taxon>Ecdysozoa</taxon>
        <taxon>Arthropoda</taxon>
        <taxon>Crustacea</taxon>
        <taxon>Branchiopoda</taxon>
        <taxon>Diplostraca</taxon>
        <taxon>Cladocera</taxon>
        <taxon>Anomopoda</taxon>
        <taxon>Daphniidae</taxon>
        <taxon>Daphnia</taxon>
    </lineage>
</organism>
<comment type="caution">
    <text evidence="1">The sequence shown here is derived from an EMBL/GenBank/DDBJ whole genome shotgun (WGS) entry which is preliminary data.</text>
</comment>
<dbReference type="AlphaFoldDB" id="A0A164QWI0"/>
<keyword evidence="2" id="KW-1185">Reference proteome</keyword>
<evidence type="ECO:0000313" key="2">
    <source>
        <dbReference type="Proteomes" id="UP000076858"/>
    </source>
</evidence>
<sequence>MHARCQNTFDSLLRPRHRFVKERNKKNNPFVCVCVCKTCCCPLECRAGLNGSTDNILYYMYKYIVVGRIIA</sequence>
<name>A0A164QWI0_9CRUS</name>
<protein>
    <submittedName>
        <fullName evidence="1">Uncharacterized protein</fullName>
    </submittedName>
</protein>
<accession>A0A164QWI0</accession>
<gene>
    <name evidence="1" type="ORF">APZ42_028010</name>
</gene>
<reference evidence="1 2" key="1">
    <citation type="submission" date="2016-03" db="EMBL/GenBank/DDBJ databases">
        <title>EvidentialGene: Evidence-directed Construction of Genes on Genomes.</title>
        <authorList>
            <person name="Gilbert D.G."/>
            <person name="Choi J.-H."/>
            <person name="Mockaitis K."/>
            <person name="Colbourne J."/>
            <person name="Pfrender M."/>
        </authorList>
    </citation>
    <scope>NUCLEOTIDE SEQUENCE [LARGE SCALE GENOMIC DNA]</scope>
    <source>
        <strain evidence="1 2">Xinb3</strain>
        <tissue evidence="1">Complete organism</tissue>
    </source>
</reference>
<dbReference type="EMBL" id="LRGB01002340">
    <property type="protein sequence ID" value="KZS08121.1"/>
    <property type="molecule type" value="Genomic_DNA"/>
</dbReference>
<proteinExistence type="predicted"/>